<dbReference type="InterPro" id="IPR007038">
    <property type="entry name" value="HupE_UreJ"/>
</dbReference>
<dbReference type="PIRSF" id="PIRSF016919">
    <property type="entry name" value="HupE_UreJ"/>
    <property type="match status" value="1"/>
</dbReference>
<proteinExistence type="predicted"/>
<reference evidence="1" key="2">
    <citation type="journal article" date="2015" name="Genome Announc.">
        <title>Draft Genome Sequence of Filamentous Marine Cyanobacterium Lyngbya confervoides Strain BDU141951.</title>
        <authorList>
            <person name="Chandrababunaidu M.M."/>
            <person name="Sen D."/>
            <person name="Tripathy S."/>
        </authorList>
    </citation>
    <scope>NUCLEOTIDE SEQUENCE</scope>
    <source>
        <strain evidence="1">BDU141951</strain>
    </source>
</reference>
<reference evidence="1" key="1">
    <citation type="submission" date="2014-11" db="EMBL/GenBank/DDBJ databases">
        <authorList>
            <person name="Malar M.C."/>
            <person name="Sen D."/>
            <person name="Tripathy S."/>
        </authorList>
    </citation>
    <scope>NUCLEOTIDE SEQUENCE</scope>
    <source>
        <strain evidence="1">BDU141951</strain>
    </source>
</reference>
<sequence>MVKLGSLGLVATVGLMLVATPALAHHPFGGETPNNAIQGFLSGLGHPVIGLDHLAFVITAGLLAAVMGGGLLIPIGFVLVSMVGTVLHLMAIDLPAAELVISASVLVFGALLAMREPPKTAVVVGLAAFAGLFHGYAYGEAVIGAGMDAVLAYLAGFAIIQTAIAVGAYGVAKQLIGKAEGSTLNLRFAGFALAGVGAAFLSGVFLG</sequence>
<gene>
    <name evidence="1" type="ORF">QQ91_003200</name>
</gene>
<protein>
    <submittedName>
        <fullName evidence="1">Urease accessory protein UreJ</fullName>
    </submittedName>
</protein>
<dbReference type="EMBL" id="JTHE02000003">
    <property type="protein sequence ID" value="NEV66118.1"/>
    <property type="molecule type" value="Genomic_DNA"/>
</dbReference>
<dbReference type="AlphaFoldDB" id="A0A0C1YBJ2"/>
<evidence type="ECO:0000313" key="1">
    <source>
        <dbReference type="EMBL" id="NEV66118.1"/>
    </source>
</evidence>
<accession>A0A0C1YBJ2</accession>
<name>A0A0C1YBJ2_9CYAN</name>
<comment type="caution">
    <text evidence="1">The sequence shown here is derived from an EMBL/GenBank/DDBJ whole genome shotgun (WGS) entry which is preliminary data.</text>
</comment>
<dbReference type="Pfam" id="PF04955">
    <property type="entry name" value="HupE_UreJ"/>
    <property type="match status" value="1"/>
</dbReference>
<reference evidence="1" key="3">
    <citation type="submission" date="2020-02" db="EMBL/GenBank/DDBJ databases">
        <authorList>
            <person name="Sarangi A.N."/>
            <person name="Ghosh S."/>
            <person name="Mukherjee M."/>
            <person name="Tripathy S."/>
        </authorList>
    </citation>
    <scope>NUCLEOTIDE SEQUENCE</scope>
    <source>
        <strain evidence="1">BDU141951</strain>
    </source>
</reference>
<organism evidence="1">
    <name type="scientific">Lyngbya confervoides BDU141951</name>
    <dbReference type="NCBI Taxonomy" id="1574623"/>
    <lineage>
        <taxon>Bacteria</taxon>
        <taxon>Bacillati</taxon>
        <taxon>Cyanobacteriota</taxon>
        <taxon>Cyanophyceae</taxon>
        <taxon>Oscillatoriophycideae</taxon>
        <taxon>Oscillatoriales</taxon>
        <taxon>Microcoleaceae</taxon>
        <taxon>Lyngbya</taxon>
    </lineage>
</organism>